<gene>
    <name evidence="4" type="ORF">RGQ13_08310</name>
</gene>
<dbReference type="InterPro" id="IPR028344">
    <property type="entry name" value="ParE1/4"/>
</dbReference>
<proteinExistence type="inferred from homology"/>
<dbReference type="Proteomes" id="UP001258994">
    <property type="component" value="Chromosome"/>
</dbReference>
<protein>
    <recommendedName>
        <fullName evidence="3">Toxin</fullName>
    </recommendedName>
</protein>
<name>A0ABY9TYR6_9GAMM</name>
<evidence type="ECO:0000313" key="5">
    <source>
        <dbReference type="Proteomes" id="UP001258994"/>
    </source>
</evidence>
<evidence type="ECO:0000256" key="1">
    <source>
        <dbReference type="ARBA" id="ARBA00006226"/>
    </source>
</evidence>
<reference evidence="5" key="1">
    <citation type="submission" date="2023-09" db="EMBL/GenBank/DDBJ databases">
        <authorList>
            <person name="Li S."/>
            <person name="Li X."/>
            <person name="Zhang C."/>
            <person name="Zhao Z."/>
        </authorList>
    </citation>
    <scope>NUCLEOTIDE SEQUENCE [LARGE SCALE GENOMIC DNA]</scope>
    <source>
        <strain evidence="5">SQ149</strain>
    </source>
</reference>
<comment type="similarity">
    <text evidence="1 3">Belongs to the RelE toxin family.</text>
</comment>
<accession>A0ABY9TYR6</accession>
<dbReference type="InterPro" id="IPR007712">
    <property type="entry name" value="RelE/ParE_toxin"/>
</dbReference>
<keyword evidence="5" id="KW-1185">Reference proteome</keyword>
<dbReference type="InterPro" id="IPR035093">
    <property type="entry name" value="RelE/ParE_toxin_dom_sf"/>
</dbReference>
<dbReference type="RefSeq" id="WP_348393091.1">
    <property type="nucleotide sequence ID" value="NZ_CP134145.1"/>
</dbReference>
<dbReference type="PANTHER" id="PTHR33755">
    <property type="entry name" value="TOXIN PARE1-RELATED"/>
    <property type="match status" value="1"/>
</dbReference>
<keyword evidence="2" id="KW-1277">Toxin-antitoxin system</keyword>
<organism evidence="4 5">
    <name type="scientific">Thalassotalea psychrophila</name>
    <dbReference type="NCBI Taxonomy" id="3065647"/>
    <lineage>
        <taxon>Bacteria</taxon>
        <taxon>Pseudomonadati</taxon>
        <taxon>Pseudomonadota</taxon>
        <taxon>Gammaproteobacteria</taxon>
        <taxon>Alteromonadales</taxon>
        <taxon>Colwelliaceae</taxon>
        <taxon>Thalassotalea</taxon>
    </lineage>
</organism>
<dbReference type="Gene3D" id="3.30.2310.20">
    <property type="entry name" value="RelE-like"/>
    <property type="match status" value="1"/>
</dbReference>
<dbReference type="PIRSF" id="PIRSF029218">
    <property type="entry name" value="ParE"/>
    <property type="match status" value="1"/>
</dbReference>
<dbReference type="Pfam" id="PF05016">
    <property type="entry name" value="ParE_toxin"/>
    <property type="match status" value="1"/>
</dbReference>
<evidence type="ECO:0000256" key="2">
    <source>
        <dbReference type="ARBA" id="ARBA00022649"/>
    </source>
</evidence>
<dbReference type="InterPro" id="IPR051803">
    <property type="entry name" value="TA_system_RelE-like_toxin"/>
</dbReference>
<sequence length="95" mass="11302">MQIQRTVAASNDLINIYRYSLKEYGQQQAEKYFTNIDSAIQKIALNPYFYVKRVEFTPAIRICPERKHLIIYDLQADSILIIRILHCKMELKEHL</sequence>
<dbReference type="PANTHER" id="PTHR33755:SF9">
    <property type="entry name" value="TOXIN PARE1"/>
    <property type="match status" value="1"/>
</dbReference>
<evidence type="ECO:0000313" key="4">
    <source>
        <dbReference type="EMBL" id="WNC73981.1"/>
    </source>
</evidence>
<evidence type="ECO:0000256" key="3">
    <source>
        <dbReference type="PIRNR" id="PIRNR029218"/>
    </source>
</evidence>
<dbReference type="EMBL" id="CP134145">
    <property type="protein sequence ID" value="WNC73981.1"/>
    <property type="molecule type" value="Genomic_DNA"/>
</dbReference>